<dbReference type="InterPro" id="IPR027417">
    <property type="entry name" value="P-loop_NTPase"/>
</dbReference>
<dbReference type="GO" id="GO:0055052">
    <property type="term" value="C:ATP-binding cassette (ABC) transporter complex, substrate-binding subunit-containing"/>
    <property type="evidence" value="ECO:0007669"/>
    <property type="project" value="TreeGrafter"/>
</dbReference>
<keyword evidence="3 5" id="KW-0067">ATP-binding</keyword>
<evidence type="ECO:0000256" key="1">
    <source>
        <dbReference type="ARBA" id="ARBA00022448"/>
    </source>
</evidence>
<dbReference type="PANTHER" id="PTHR43875">
    <property type="entry name" value="MALTODEXTRIN IMPORT ATP-BINDING PROTEIN MSMX"/>
    <property type="match status" value="1"/>
</dbReference>
<dbReference type="InterPro" id="IPR008995">
    <property type="entry name" value="Mo/tungstate-bd_C_term_dom"/>
</dbReference>
<dbReference type="GO" id="GO:0140359">
    <property type="term" value="F:ABC-type transporter activity"/>
    <property type="evidence" value="ECO:0007669"/>
    <property type="project" value="InterPro"/>
</dbReference>
<organism evidence="5 6">
    <name type="scientific">Chondromyces apiculatus DSM 436</name>
    <dbReference type="NCBI Taxonomy" id="1192034"/>
    <lineage>
        <taxon>Bacteria</taxon>
        <taxon>Pseudomonadati</taxon>
        <taxon>Myxococcota</taxon>
        <taxon>Polyangia</taxon>
        <taxon>Polyangiales</taxon>
        <taxon>Polyangiaceae</taxon>
        <taxon>Chondromyces</taxon>
    </lineage>
</organism>
<dbReference type="EMBL" id="ASRX01000062">
    <property type="protein sequence ID" value="EYF02286.1"/>
    <property type="molecule type" value="Genomic_DNA"/>
</dbReference>
<sequence length="367" mass="39783">MASVKVTGLNKRFGDTHVLKGVSVEVPDGAFAVLVGPSGCGKSTLLRLLAGLEEADEGHIFLGDRDVTRLEPRERDIAMVFQSYALYPHLTVRENLAFGLKLRKTPAAEIDKRLGEASEMLGLGPLLDRYPKALSGGQRQRVAMGRAIVRRAQLFLFDEPLSNLDAALRAQVRVDIRKLHDRLGATSVYVTHDQVEAMTLADVLFVLNKGVVEQAGPPLEIYAHPRTKFVAGFLGSPAMNFLEARLEQRDGQWMAALGRDARGVQVALDAEAFGEELQAGRRVMLGVRPHDVELSQDGSGAALEVSIVEALGVESLAYGTLAGAHFVARLEPTAKVGKGETVRILFRHVHLFDADTGLSLRAPAKKA</sequence>
<dbReference type="RefSeq" id="WP_044247748.1">
    <property type="nucleotide sequence ID" value="NZ_ASRX01000062.1"/>
</dbReference>
<evidence type="ECO:0000256" key="2">
    <source>
        <dbReference type="ARBA" id="ARBA00022741"/>
    </source>
</evidence>
<dbReference type="CDD" id="cd03301">
    <property type="entry name" value="ABC_MalK_N"/>
    <property type="match status" value="1"/>
</dbReference>
<dbReference type="InterPro" id="IPR003593">
    <property type="entry name" value="AAA+_ATPase"/>
</dbReference>
<dbReference type="InterPro" id="IPR015855">
    <property type="entry name" value="ABC_transpr_MalK-like"/>
</dbReference>
<dbReference type="SUPFAM" id="SSF50331">
    <property type="entry name" value="MOP-like"/>
    <property type="match status" value="1"/>
</dbReference>
<dbReference type="NCBIfam" id="NF008653">
    <property type="entry name" value="PRK11650.1"/>
    <property type="match status" value="1"/>
</dbReference>
<evidence type="ECO:0000256" key="3">
    <source>
        <dbReference type="ARBA" id="ARBA00022840"/>
    </source>
</evidence>
<dbReference type="GO" id="GO:0005524">
    <property type="term" value="F:ATP binding"/>
    <property type="evidence" value="ECO:0007669"/>
    <property type="project" value="UniProtKB-KW"/>
</dbReference>
<dbReference type="Pfam" id="PF17912">
    <property type="entry name" value="OB_MalK"/>
    <property type="match status" value="1"/>
</dbReference>
<dbReference type="Proteomes" id="UP000019678">
    <property type="component" value="Unassembled WGS sequence"/>
</dbReference>
<dbReference type="GO" id="GO:0008643">
    <property type="term" value="P:carbohydrate transport"/>
    <property type="evidence" value="ECO:0007669"/>
    <property type="project" value="InterPro"/>
</dbReference>
<accession>A0A017T143</accession>
<gene>
    <name evidence="5" type="ORF">CAP_7215</name>
</gene>
<evidence type="ECO:0000259" key="4">
    <source>
        <dbReference type="PROSITE" id="PS50893"/>
    </source>
</evidence>
<dbReference type="PROSITE" id="PS00211">
    <property type="entry name" value="ABC_TRANSPORTER_1"/>
    <property type="match status" value="1"/>
</dbReference>
<keyword evidence="6" id="KW-1185">Reference proteome</keyword>
<dbReference type="eggNOG" id="COG3842">
    <property type="taxonomic scope" value="Bacteria"/>
</dbReference>
<dbReference type="GO" id="GO:0016887">
    <property type="term" value="F:ATP hydrolysis activity"/>
    <property type="evidence" value="ECO:0007669"/>
    <property type="project" value="InterPro"/>
</dbReference>
<dbReference type="FunFam" id="3.40.50.300:FF:000042">
    <property type="entry name" value="Maltose/maltodextrin ABC transporter, ATP-binding protein"/>
    <property type="match status" value="1"/>
</dbReference>
<comment type="caution">
    <text evidence="5">The sequence shown here is derived from an EMBL/GenBank/DDBJ whole genome shotgun (WGS) entry which is preliminary data.</text>
</comment>
<name>A0A017T143_9BACT</name>
<dbReference type="InterPro" id="IPR040582">
    <property type="entry name" value="OB_MalK-like"/>
</dbReference>
<evidence type="ECO:0000313" key="5">
    <source>
        <dbReference type="EMBL" id="EYF02286.1"/>
    </source>
</evidence>
<dbReference type="SMART" id="SM00382">
    <property type="entry name" value="AAA"/>
    <property type="match status" value="1"/>
</dbReference>
<dbReference type="PANTHER" id="PTHR43875:SF1">
    <property type="entry name" value="OSMOPROTECTIVE COMPOUNDS UPTAKE ATP-BINDING PROTEIN GGTA"/>
    <property type="match status" value="1"/>
</dbReference>
<dbReference type="InterPro" id="IPR047641">
    <property type="entry name" value="ABC_transpr_MalK/UgpC-like"/>
</dbReference>
<dbReference type="Gene3D" id="2.40.50.140">
    <property type="entry name" value="Nucleic acid-binding proteins"/>
    <property type="match status" value="1"/>
</dbReference>
<dbReference type="OrthoDB" id="9809450at2"/>
<dbReference type="InterPro" id="IPR003439">
    <property type="entry name" value="ABC_transporter-like_ATP-bd"/>
</dbReference>
<feature type="domain" description="ABC transporter" evidence="4">
    <location>
        <begin position="4"/>
        <end position="234"/>
    </location>
</feature>
<dbReference type="InterPro" id="IPR017871">
    <property type="entry name" value="ABC_transporter-like_CS"/>
</dbReference>
<dbReference type="AlphaFoldDB" id="A0A017T143"/>
<keyword evidence="1" id="KW-0813">Transport</keyword>
<dbReference type="STRING" id="1192034.CAP_7215"/>
<dbReference type="InterPro" id="IPR012340">
    <property type="entry name" value="NA-bd_OB-fold"/>
</dbReference>
<dbReference type="PROSITE" id="PS50893">
    <property type="entry name" value="ABC_TRANSPORTER_2"/>
    <property type="match status" value="1"/>
</dbReference>
<dbReference type="Gene3D" id="2.40.50.100">
    <property type="match status" value="1"/>
</dbReference>
<dbReference type="Gene3D" id="3.40.50.300">
    <property type="entry name" value="P-loop containing nucleotide triphosphate hydrolases"/>
    <property type="match status" value="1"/>
</dbReference>
<protein>
    <submittedName>
        <fullName evidence="5">SN-glycerol-3-phosphate transport ATP-binding protein ugpC</fullName>
    </submittedName>
</protein>
<keyword evidence="2" id="KW-0547">Nucleotide-binding</keyword>
<dbReference type="Pfam" id="PF00005">
    <property type="entry name" value="ABC_tran"/>
    <property type="match status" value="1"/>
</dbReference>
<dbReference type="SUPFAM" id="SSF52540">
    <property type="entry name" value="P-loop containing nucleoside triphosphate hydrolases"/>
    <property type="match status" value="1"/>
</dbReference>
<evidence type="ECO:0000313" key="6">
    <source>
        <dbReference type="Proteomes" id="UP000019678"/>
    </source>
</evidence>
<reference evidence="5 6" key="1">
    <citation type="submission" date="2013-05" db="EMBL/GenBank/DDBJ databases">
        <title>Genome assembly of Chondromyces apiculatus DSM 436.</title>
        <authorList>
            <person name="Sharma G."/>
            <person name="Khatri I."/>
            <person name="Kaur C."/>
            <person name="Mayilraj S."/>
            <person name="Subramanian S."/>
        </authorList>
    </citation>
    <scope>NUCLEOTIDE SEQUENCE [LARGE SCALE GENOMIC DNA]</scope>
    <source>
        <strain evidence="5 6">DSM 436</strain>
    </source>
</reference>
<proteinExistence type="predicted"/>